<name>A0ACD4Y247_PSEFL</name>
<protein>
    <submittedName>
        <fullName evidence="1">POTRA domain-containing protein</fullName>
    </submittedName>
</protein>
<dbReference type="Proteomes" id="UP001325023">
    <property type="component" value="Chromosome"/>
</dbReference>
<organism evidence="1 2">
    <name type="scientific">Pseudomonas fluorescens</name>
    <dbReference type="NCBI Taxonomy" id="294"/>
    <lineage>
        <taxon>Bacteria</taxon>
        <taxon>Pseudomonadati</taxon>
        <taxon>Pseudomonadota</taxon>
        <taxon>Gammaproteobacteria</taxon>
        <taxon>Pseudomonadales</taxon>
        <taxon>Pseudomonadaceae</taxon>
        <taxon>Pseudomonas</taxon>
    </lineage>
</organism>
<evidence type="ECO:0000313" key="2">
    <source>
        <dbReference type="Proteomes" id="UP001325023"/>
    </source>
</evidence>
<sequence>MRGGRRRGQNSGLAHTKLNRRDPPDYPRAATGDKGLVTSRAYLPQQNLGSGNLKVQVVEGRLEGMKGAEGSGITDRQLAMSFAKRPGLCVRTNGIFGNKARRCSMPVRSRSVGISMLWRRMS</sequence>
<evidence type="ECO:0000313" key="1">
    <source>
        <dbReference type="EMBL" id="WQD75393.1"/>
    </source>
</evidence>
<proteinExistence type="predicted"/>
<dbReference type="EMBL" id="CP140009">
    <property type="protein sequence ID" value="WQD75393.1"/>
    <property type="molecule type" value="Genomic_DNA"/>
</dbReference>
<gene>
    <name evidence="1" type="ORF">U0037_21590</name>
</gene>
<keyword evidence="2" id="KW-1185">Reference proteome</keyword>
<reference evidence="1" key="1">
    <citation type="submission" date="2023-12" db="EMBL/GenBank/DDBJ databases">
        <title>Genome sequencing and assembly of bacterial species from a model synthetic community.</title>
        <authorList>
            <person name="Hogle S.L."/>
        </authorList>
    </citation>
    <scope>NUCLEOTIDE SEQUENCE</scope>
    <source>
        <strain evidence="1">SBW25</strain>
    </source>
</reference>
<accession>A0ACD4Y247</accession>